<keyword evidence="2 6" id="KW-0031">Aminopeptidase</keyword>
<comment type="subunit">
    <text evidence="6">Monomer.</text>
</comment>
<dbReference type="AlphaFoldDB" id="A0A172T0R7"/>
<organism evidence="9 10">
    <name type="scientific">Fervidobacterium pennivorans</name>
    <dbReference type="NCBI Taxonomy" id="93466"/>
    <lineage>
        <taxon>Bacteria</taxon>
        <taxon>Thermotogati</taxon>
        <taxon>Thermotogota</taxon>
        <taxon>Thermotogae</taxon>
        <taxon>Thermotogales</taxon>
        <taxon>Fervidobacteriaceae</taxon>
        <taxon>Fervidobacterium</taxon>
    </lineage>
</organism>
<name>A0A172T0R7_FERPE</name>
<feature type="binding site" evidence="6">
    <location>
        <position position="202"/>
    </location>
    <ligand>
        <name>a divalent metal cation</name>
        <dbReference type="ChEBI" id="CHEBI:60240"/>
        <label>2</label>
        <note>catalytic</note>
    </ligand>
</feature>
<feature type="binding site" evidence="6">
    <location>
        <position position="233"/>
    </location>
    <ligand>
        <name>a divalent metal cation</name>
        <dbReference type="ChEBI" id="CHEBI:60240"/>
        <label>1</label>
    </ligand>
</feature>
<dbReference type="OrthoDB" id="9802055at2"/>
<evidence type="ECO:0000256" key="4">
    <source>
        <dbReference type="ARBA" id="ARBA00022723"/>
    </source>
</evidence>
<evidence type="ECO:0000256" key="1">
    <source>
        <dbReference type="ARBA" id="ARBA00002521"/>
    </source>
</evidence>
<dbReference type="GO" id="GO:0004239">
    <property type="term" value="F:initiator methionyl aminopeptidase activity"/>
    <property type="evidence" value="ECO:0007669"/>
    <property type="project" value="UniProtKB-UniRule"/>
</dbReference>
<sequence>MIRIKTKQEIEKMRVAGRAVAAVLEEAKKIVFEGATALDIEMMAEKVIKEHRCKPAFKGYGGYPYITTVSVNKEVIHGFPLKSKVFKKGDIVSVDVGAIYEGYYGDGAATFIVGVTDETGQKLVEVTKQSLMRAIELIKPGMRLGDLSYEIQSYVESHGFNVVRDFVGHGIGKQLHEDPQVPNYGKPGTGLVLKAGMTLAIEPMVTEGGWHVVVLEDGWTVVTVDGKRAAHFEHTVVITENGCEVLTTL</sequence>
<feature type="domain" description="Peptidase M24" evidence="8">
    <location>
        <begin position="11"/>
        <end position="240"/>
    </location>
</feature>
<accession>A0A172T0R7</accession>
<feature type="binding site" evidence="6">
    <location>
        <position position="169"/>
    </location>
    <ligand>
        <name>a divalent metal cation</name>
        <dbReference type="ChEBI" id="CHEBI:60240"/>
        <label>2</label>
        <note>catalytic</note>
    </ligand>
</feature>
<keyword evidence="3 6" id="KW-0645">Protease</keyword>
<evidence type="ECO:0000313" key="10">
    <source>
        <dbReference type="Proteomes" id="UP000077096"/>
    </source>
</evidence>
<evidence type="ECO:0000256" key="7">
    <source>
        <dbReference type="RuleBase" id="RU003653"/>
    </source>
</evidence>
<dbReference type="GO" id="GO:0046872">
    <property type="term" value="F:metal ion binding"/>
    <property type="evidence" value="ECO:0007669"/>
    <property type="project" value="UniProtKB-UniRule"/>
</dbReference>
<reference evidence="9 10" key="1">
    <citation type="submission" date="2014-08" db="EMBL/GenBank/DDBJ databases">
        <title>Fervidobacterium pennivorans DYC genome.</title>
        <authorList>
            <person name="Wushke S."/>
        </authorList>
    </citation>
    <scope>NUCLEOTIDE SEQUENCE [LARGE SCALE GENOMIC DNA]</scope>
    <source>
        <strain evidence="9 10">DYC</strain>
    </source>
</reference>
<comment type="catalytic activity">
    <reaction evidence="6 7">
        <text>Release of N-terminal amino acids, preferentially methionine, from peptides and arylamides.</text>
        <dbReference type="EC" id="3.4.11.18"/>
    </reaction>
</comment>
<dbReference type="GO" id="GO:0006508">
    <property type="term" value="P:proteolysis"/>
    <property type="evidence" value="ECO:0007669"/>
    <property type="project" value="UniProtKB-KW"/>
</dbReference>
<dbReference type="EMBL" id="CP011393">
    <property type="protein sequence ID" value="ANE40600.1"/>
    <property type="molecule type" value="Genomic_DNA"/>
</dbReference>
<proteinExistence type="inferred from homology"/>
<feature type="binding site" evidence="6">
    <location>
        <position position="77"/>
    </location>
    <ligand>
        <name>substrate</name>
    </ligand>
</feature>
<evidence type="ECO:0000313" key="9">
    <source>
        <dbReference type="EMBL" id="ANE40600.1"/>
    </source>
</evidence>
<dbReference type="SUPFAM" id="SSF55920">
    <property type="entry name" value="Creatinase/aminopeptidase"/>
    <property type="match status" value="1"/>
</dbReference>
<dbReference type="Proteomes" id="UP000077096">
    <property type="component" value="Chromosome"/>
</dbReference>
<dbReference type="InterPro" id="IPR036005">
    <property type="entry name" value="Creatinase/aminopeptidase-like"/>
</dbReference>
<dbReference type="NCBIfam" id="TIGR00500">
    <property type="entry name" value="met_pdase_I"/>
    <property type="match status" value="1"/>
</dbReference>
<comment type="function">
    <text evidence="1 6">Removes the N-terminal methionine from nascent proteins. The N-terminal methionine is often cleaved when the second residue in the primary sequence is small and uncharged (Met-Ala-, Cys, Gly, Pro, Ser, Thr, or Val). Requires deformylation of the N(alpha)-formylated initiator methionine before it can be hydrolyzed.</text>
</comment>
<feature type="binding site" evidence="6">
    <location>
        <position position="106"/>
    </location>
    <ligand>
        <name>a divalent metal cation</name>
        <dbReference type="ChEBI" id="CHEBI:60240"/>
        <label>1</label>
    </ligand>
</feature>
<dbReference type="Pfam" id="PF00557">
    <property type="entry name" value="Peptidase_M24"/>
    <property type="match status" value="1"/>
</dbReference>
<dbReference type="HAMAP" id="MF_01974">
    <property type="entry name" value="MetAP_1"/>
    <property type="match status" value="1"/>
</dbReference>
<evidence type="ECO:0000256" key="6">
    <source>
        <dbReference type="HAMAP-Rule" id="MF_01974"/>
    </source>
</evidence>
<keyword evidence="5 6" id="KW-0378">Hydrolase</keyword>
<dbReference type="PANTHER" id="PTHR43330:SF27">
    <property type="entry name" value="METHIONINE AMINOPEPTIDASE"/>
    <property type="match status" value="1"/>
</dbReference>
<dbReference type="PATRIC" id="fig|93466.3.peg.16"/>
<dbReference type="InterPro" id="IPR001714">
    <property type="entry name" value="Pept_M24_MAP"/>
</dbReference>
<dbReference type="CDD" id="cd01086">
    <property type="entry name" value="MetAP1"/>
    <property type="match status" value="1"/>
</dbReference>
<dbReference type="GO" id="GO:0005829">
    <property type="term" value="C:cytosol"/>
    <property type="evidence" value="ECO:0007669"/>
    <property type="project" value="TreeGrafter"/>
</dbReference>
<comment type="similarity">
    <text evidence="6">Belongs to the peptidase M24A family. Methionine aminopeptidase type 1 subfamily.</text>
</comment>
<dbReference type="Gene3D" id="3.90.230.10">
    <property type="entry name" value="Creatinase/methionine aminopeptidase superfamily"/>
    <property type="match status" value="1"/>
</dbReference>
<feature type="binding site" evidence="6">
    <location>
        <position position="176"/>
    </location>
    <ligand>
        <name>substrate</name>
    </ligand>
</feature>
<dbReference type="PROSITE" id="PS00680">
    <property type="entry name" value="MAP_1"/>
    <property type="match status" value="1"/>
</dbReference>
<dbReference type="GO" id="GO:0070006">
    <property type="term" value="F:metalloaminopeptidase activity"/>
    <property type="evidence" value="ECO:0007669"/>
    <property type="project" value="UniProtKB-UniRule"/>
</dbReference>
<dbReference type="InterPro" id="IPR000994">
    <property type="entry name" value="Pept_M24"/>
</dbReference>
<evidence type="ECO:0000259" key="8">
    <source>
        <dbReference type="Pfam" id="PF00557"/>
    </source>
</evidence>
<feature type="binding site" evidence="6">
    <location>
        <position position="106"/>
    </location>
    <ligand>
        <name>a divalent metal cation</name>
        <dbReference type="ChEBI" id="CHEBI:60240"/>
        <label>2</label>
        <note>catalytic</note>
    </ligand>
</feature>
<feature type="binding site" evidence="6">
    <location>
        <position position="95"/>
    </location>
    <ligand>
        <name>a divalent metal cation</name>
        <dbReference type="ChEBI" id="CHEBI:60240"/>
        <label>1</label>
    </ligand>
</feature>
<dbReference type="EC" id="3.4.11.18" evidence="6 7"/>
<gene>
    <name evidence="6" type="primary">map</name>
    <name evidence="9" type="ORF">JM64_00080</name>
</gene>
<evidence type="ECO:0000256" key="5">
    <source>
        <dbReference type="ARBA" id="ARBA00022801"/>
    </source>
</evidence>
<dbReference type="PANTHER" id="PTHR43330">
    <property type="entry name" value="METHIONINE AMINOPEPTIDASE"/>
    <property type="match status" value="1"/>
</dbReference>
<dbReference type="InterPro" id="IPR002467">
    <property type="entry name" value="Pept_M24A_MAP1"/>
</dbReference>
<dbReference type="KEGG" id="fng:JM64_00080"/>
<evidence type="ECO:0000256" key="3">
    <source>
        <dbReference type="ARBA" id="ARBA00022670"/>
    </source>
</evidence>
<keyword evidence="4 6" id="KW-0479">Metal-binding</keyword>
<dbReference type="PRINTS" id="PR00599">
    <property type="entry name" value="MAPEPTIDASE"/>
</dbReference>
<comment type="cofactor">
    <cofactor evidence="6">
        <name>Co(2+)</name>
        <dbReference type="ChEBI" id="CHEBI:48828"/>
    </cofactor>
    <cofactor evidence="6">
        <name>Zn(2+)</name>
        <dbReference type="ChEBI" id="CHEBI:29105"/>
    </cofactor>
    <cofactor evidence="6">
        <name>Mn(2+)</name>
        <dbReference type="ChEBI" id="CHEBI:29035"/>
    </cofactor>
    <cofactor evidence="6">
        <name>Fe(2+)</name>
        <dbReference type="ChEBI" id="CHEBI:29033"/>
    </cofactor>
    <text evidence="6">Binds 2 divalent metal cations per subunit. Has a high-affinity and a low affinity metal-binding site. The true nature of the physiological cofactor is under debate. The enzyme is active with cobalt, zinc, manganese or divalent iron ions. Most likely, methionine aminopeptidases function as mononuclear Fe(2+)-metalloproteases under physiological conditions, and the catalytically relevant metal-binding site has been assigned to the histidine-containing high-affinity site.</text>
</comment>
<evidence type="ECO:0000256" key="2">
    <source>
        <dbReference type="ARBA" id="ARBA00022438"/>
    </source>
</evidence>
<protein>
    <recommendedName>
        <fullName evidence="6 7">Methionine aminopeptidase</fullName>
        <shortName evidence="6">MAP</shortName>
        <shortName evidence="6">MetAP</shortName>
        <ecNumber evidence="6 7">3.4.11.18</ecNumber>
    </recommendedName>
    <alternativeName>
        <fullName evidence="6">Peptidase M</fullName>
    </alternativeName>
</protein>
<feature type="binding site" evidence="6">
    <location>
        <position position="233"/>
    </location>
    <ligand>
        <name>a divalent metal cation</name>
        <dbReference type="ChEBI" id="CHEBI:60240"/>
        <label>2</label>
        <note>catalytic</note>
    </ligand>
</feature>